<gene>
    <name evidence="1" type="ORF">LNQ34_04140</name>
</gene>
<dbReference type="EMBL" id="JAJJMN010000001">
    <property type="protein sequence ID" value="MCC9016958.1"/>
    <property type="molecule type" value="Genomic_DNA"/>
</dbReference>
<reference evidence="1" key="1">
    <citation type="submission" date="2021-11" db="EMBL/GenBank/DDBJ databases">
        <title>Description of novel Flavobacterium species.</title>
        <authorList>
            <person name="Saticioglu I.B."/>
            <person name="Ay H."/>
            <person name="Altun S."/>
            <person name="Duman M."/>
        </authorList>
    </citation>
    <scope>NUCLEOTIDE SEQUENCE</scope>
    <source>
        <strain evidence="1">F-126</strain>
    </source>
</reference>
<dbReference type="Proteomes" id="UP001430700">
    <property type="component" value="Unassembled WGS sequence"/>
</dbReference>
<name>A0ABS8LYE3_9FLAO</name>
<dbReference type="RefSeq" id="WP_229998752.1">
    <property type="nucleotide sequence ID" value="NZ_JAJJMN010000001.1"/>
</dbReference>
<evidence type="ECO:0000313" key="2">
    <source>
        <dbReference type="Proteomes" id="UP001430700"/>
    </source>
</evidence>
<comment type="caution">
    <text evidence="1">The sequence shown here is derived from an EMBL/GenBank/DDBJ whole genome shotgun (WGS) entry which is preliminary data.</text>
</comment>
<keyword evidence="2" id="KW-1185">Reference proteome</keyword>
<evidence type="ECO:0000313" key="1">
    <source>
        <dbReference type="EMBL" id="MCC9016958.1"/>
    </source>
</evidence>
<accession>A0ABS8LYE3</accession>
<proteinExistence type="predicted"/>
<protein>
    <submittedName>
        <fullName evidence="1">Uncharacterized protein</fullName>
    </submittedName>
</protein>
<organism evidence="1 2">
    <name type="scientific">Flavobacterium lipolyticum</name>
    <dbReference type="NCBI Taxonomy" id="2893754"/>
    <lineage>
        <taxon>Bacteria</taxon>
        <taxon>Pseudomonadati</taxon>
        <taxon>Bacteroidota</taxon>
        <taxon>Flavobacteriia</taxon>
        <taxon>Flavobacteriales</taxon>
        <taxon>Flavobacteriaceae</taxon>
        <taxon>Flavobacterium</taxon>
    </lineage>
</organism>
<sequence>MVKNEIIEKLIEIKNNLGKLGLEYLETQMPVALSDVGLTLRPFTGIDTAINSALKKLSEENTGSIPKANNLNRE</sequence>